<proteinExistence type="predicted"/>
<evidence type="ECO:0000313" key="2">
    <source>
        <dbReference type="EMBL" id="MFD1044252.1"/>
    </source>
</evidence>
<dbReference type="PANTHER" id="PTHR44216:SF3">
    <property type="entry name" value="PROTEIN O-MANNOSYL-TRANSFERASE TMTC2"/>
    <property type="match status" value="1"/>
</dbReference>
<accession>A0ABW3M0Z4</accession>
<dbReference type="Proteomes" id="UP001597045">
    <property type="component" value="Unassembled WGS sequence"/>
</dbReference>
<dbReference type="PANTHER" id="PTHR44216">
    <property type="entry name" value="PROTEIN O-MANNOSYL-TRANSFERASE TMTC2"/>
    <property type="match status" value="1"/>
</dbReference>
<name>A0ABW3M0Z4_9PSEU</name>
<dbReference type="SUPFAM" id="SSF81901">
    <property type="entry name" value="HCP-like"/>
    <property type="match status" value="2"/>
</dbReference>
<dbReference type="InterPro" id="IPR019734">
    <property type="entry name" value="TPR_rpt"/>
</dbReference>
<dbReference type="InterPro" id="IPR052384">
    <property type="entry name" value="TMTC_O-mannosyltransferase"/>
</dbReference>
<reference evidence="3" key="1">
    <citation type="journal article" date="2019" name="Int. J. Syst. Evol. Microbiol.">
        <title>The Global Catalogue of Microorganisms (GCM) 10K type strain sequencing project: providing services to taxonomists for standard genome sequencing and annotation.</title>
        <authorList>
            <consortium name="The Broad Institute Genomics Platform"/>
            <consortium name="The Broad Institute Genome Sequencing Center for Infectious Disease"/>
            <person name="Wu L."/>
            <person name="Ma J."/>
        </authorList>
    </citation>
    <scope>NUCLEOTIDE SEQUENCE [LARGE SCALE GENOMIC DNA]</scope>
    <source>
        <strain evidence="3">JCM 31486</strain>
    </source>
</reference>
<dbReference type="EMBL" id="JBHTIS010000019">
    <property type="protein sequence ID" value="MFD1044252.1"/>
    <property type="molecule type" value="Genomic_DNA"/>
</dbReference>
<protein>
    <submittedName>
        <fullName evidence="2">Tetratricopeptide repeat protein</fullName>
    </submittedName>
</protein>
<sequence>MDAAKRFLRGEMTMSKRVKKSIRLKNSLTRDQRMARLTLIFSGITLVAAAALGLSKALDKSDIPIWIVLTLTAIGVISGTLGKIAEWREKKIRTEGDRRQKLSSLLRPAMHSERLPQVDDLSVTELGATPTRYSKQGVDQYVARTEIDLKLQTALRCATPPFPFILLHGDSKAGKSRTMAEAVKSEWPAAPIVLPKDGESLAALSLLEPSLNISRSPAIVWIDDLTITDLTYLSSAVLEEWSARAILVATMTTKRYKDGLKTGAEFGTVARDALYRAIAYELPFDLTSDERHAAQQLYPQENINRNPNESISIGETLVAGDELIRKLHAGREECPAGQAIVRAAVDARRAGLFRPISEEELGKLFPLYLRQVNRGISPTTEQFSLGLRWAAEPVASQVAILQQVSGDKWEVLDYIVEAETGVHNHTRRPLPNFLWRNLLEATTPADAMSIGVAAFFSGQLDTSHAAMLRAQTYERHHFMATYNLAAILDAQGNAESAKTLYRQIINTGHPEAAPRAMVNLAAMMSKAGDRIGAQVVLKQAIGTNHPDMAPRAAFDMGINFAIAEDFENSQRCFQQAIDTGHLDIVPHAMYFLGTVLESQNKADAAKNAYLKAIESAHIDMAPRATRSLAALLDAQGDADGARTAYLQAINSGHPDAAAIAALNFGSFLTRHGDEVSARAAFQTAIDSGHPQAAPQAMLNLGLILLRQGDRIGARAAFEMAAGSGDSAVAASAMANMGALFMEDGDESSAYSTLQLVVNSKYPEAALNASYNLGLLLYKQGDVTGGLAALQKAADSDYPDLAQAAKDVLDRLATT</sequence>
<keyword evidence="1" id="KW-0472">Membrane</keyword>
<keyword evidence="3" id="KW-1185">Reference proteome</keyword>
<dbReference type="InterPro" id="IPR006597">
    <property type="entry name" value="Sel1-like"/>
</dbReference>
<dbReference type="InterPro" id="IPR011990">
    <property type="entry name" value="TPR-like_helical_dom_sf"/>
</dbReference>
<feature type="transmembrane region" description="Helical" evidence="1">
    <location>
        <begin position="63"/>
        <end position="85"/>
    </location>
</feature>
<keyword evidence="1" id="KW-0812">Transmembrane</keyword>
<keyword evidence="1" id="KW-1133">Transmembrane helix</keyword>
<dbReference type="Pfam" id="PF07721">
    <property type="entry name" value="TPR_4"/>
    <property type="match status" value="1"/>
</dbReference>
<dbReference type="Gene3D" id="1.25.40.10">
    <property type="entry name" value="Tetratricopeptide repeat domain"/>
    <property type="match status" value="3"/>
</dbReference>
<evidence type="ECO:0000313" key="3">
    <source>
        <dbReference type="Proteomes" id="UP001597045"/>
    </source>
</evidence>
<dbReference type="InterPro" id="IPR011717">
    <property type="entry name" value="TPR-4"/>
</dbReference>
<dbReference type="SMART" id="SM00028">
    <property type="entry name" value="TPR"/>
    <property type="match status" value="6"/>
</dbReference>
<organism evidence="2 3">
    <name type="scientific">Kibdelosporangium lantanae</name>
    <dbReference type="NCBI Taxonomy" id="1497396"/>
    <lineage>
        <taxon>Bacteria</taxon>
        <taxon>Bacillati</taxon>
        <taxon>Actinomycetota</taxon>
        <taxon>Actinomycetes</taxon>
        <taxon>Pseudonocardiales</taxon>
        <taxon>Pseudonocardiaceae</taxon>
        <taxon>Kibdelosporangium</taxon>
    </lineage>
</organism>
<comment type="caution">
    <text evidence="2">The sequence shown here is derived from an EMBL/GenBank/DDBJ whole genome shotgun (WGS) entry which is preliminary data.</text>
</comment>
<gene>
    <name evidence="2" type="ORF">ACFQ1S_00895</name>
</gene>
<dbReference type="SMART" id="SM00671">
    <property type="entry name" value="SEL1"/>
    <property type="match status" value="7"/>
</dbReference>
<evidence type="ECO:0000256" key="1">
    <source>
        <dbReference type="SAM" id="Phobius"/>
    </source>
</evidence>
<dbReference type="Pfam" id="PF13174">
    <property type="entry name" value="TPR_6"/>
    <property type="match status" value="1"/>
</dbReference>
<dbReference type="Pfam" id="PF13432">
    <property type="entry name" value="TPR_16"/>
    <property type="match status" value="2"/>
</dbReference>